<gene>
    <name evidence="1" type="ORF">BN2476_370002</name>
</gene>
<proteinExistence type="predicted"/>
<reference evidence="1" key="1">
    <citation type="submission" date="2016-12" db="EMBL/GenBank/DDBJ databases">
        <authorList>
            <person name="Moulin L."/>
        </authorList>
    </citation>
    <scope>NUCLEOTIDE SEQUENCE [LARGE SCALE GENOMIC DNA]</scope>
    <source>
        <strain evidence="1">STM 7183</strain>
    </source>
</reference>
<dbReference type="Proteomes" id="UP000195569">
    <property type="component" value="Unassembled WGS sequence"/>
</dbReference>
<accession>A0A1N7S9F8</accession>
<evidence type="ECO:0000313" key="1">
    <source>
        <dbReference type="EMBL" id="SIT43982.1"/>
    </source>
</evidence>
<evidence type="ECO:0000313" key="2">
    <source>
        <dbReference type="Proteomes" id="UP000195569"/>
    </source>
</evidence>
<name>A0A1N7S9F8_9BURK</name>
<sequence length="43" mass="5156">MSSKPGSDNQELTPLKTCRLNRPFVDRQQRWQSAFRPREMVTY</sequence>
<organism evidence="1 2">
    <name type="scientific">Paraburkholderia piptadeniae</name>
    <dbReference type="NCBI Taxonomy" id="1701573"/>
    <lineage>
        <taxon>Bacteria</taxon>
        <taxon>Pseudomonadati</taxon>
        <taxon>Pseudomonadota</taxon>
        <taxon>Betaproteobacteria</taxon>
        <taxon>Burkholderiales</taxon>
        <taxon>Burkholderiaceae</taxon>
        <taxon>Paraburkholderia</taxon>
    </lineage>
</organism>
<keyword evidence="2" id="KW-1185">Reference proteome</keyword>
<comment type="caution">
    <text evidence="1">The sequence shown here is derived from an EMBL/GenBank/DDBJ whole genome shotgun (WGS) entry which is preliminary data.</text>
</comment>
<protein>
    <submittedName>
        <fullName evidence="1">Uncharacterized protein</fullName>
    </submittedName>
</protein>
<dbReference type="AlphaFoldDB" id="A0A1N7S9F8"/>
<dbReference type="EMBL" id="CYGY02000037">
    <property type="protein sequence ID" value="SIT43982.1"/>
    <property type="molecule type" value="Genomic_DNA"/>
</dbReference>